<feature type="repeat" description="PPR" evidence="3">
    <location>
        <begin position="632"/>
        <end position="666"/>
    </location>
</feature>
<dbReference type="Gene3D" id="1.25.40.10">
    <property type="entry name" value="Tetratricopeptide repeat domain"/>
    <property type="match status" value="6"/>
</dbReference>
<keyword evidence="5" id="KW-1185">Reference proteome</keyword>
<dbReference type="GO" id="GO:0003729">
    <property type="term" value="F:mRNA binding"/>
    <property type="evidence" value="ECO:0007669"/>
    <property type="project" value="UniProtKB-ARBA"/>
</dbReference>
<gene>
    <name evidence="4" type="ORF">RJ641_005781</name>
</gene>
<dbReference type="Pfam" id="PF20431">
    <property type="entry name" value="E_motif"/>
    <property type="match status" value="1"/>
</dbReference>
<evidence type="ECO:0000256" key="2">
    <source>
        <dbReference type="ARBA" id="ARBA00061659"/>
    </source>
</evidence>
<dbReference type="Pfam" id="PF01535">
    <property type="entry name" value="PPR"/>
    <property type="match status" value="7"/>
</dbReference>
<dbReference type="FunFam" id="1.25.40.10:FF:000090">
    <property type="entry name" value="Pentatricopeptide repeat-containing protein, chloroplastic"/>
    <property type="match status" value="1"/>
</dbReference>
<dbReference type="InterPro" id="IPR002885">
    <property type="entry name" value="PPR_rpt"/>
</dbReference>
<evidence type="ECO:0000256" key="3">
    <source>
        <dbReference type="PROSITE-ProRule" id="PRU00708"/>
    </source>
</evidence>
<dbReference type="EMBL" id="JBAMMX010000013">
    <property type="protein sequence ID" value="KAK6929576.1"/>
    <property type="molecule type" value="Genomic_DNA"/>
</dbReference>
<comment type="caution">
    <text evidence="4">The sequence shown here is derived from an EMBL/GenBank/DDBJ whole genome shotgun (WGS) entry which is preliminary data.</text>
</comment>
<sequence length="866" mass="97258">MCLNNFITRTSSYYYIARQTQTHHHVLNSKIKSLIQRGHYSEALQLHANHPHFPLYTHSDTFPLLLKACAALSHLPYGRRLHSNIISLGLHSDPFIATSLVSMYVKSGSLGSASQLFVKMSERASEDVTLWNSIVDGYFRYGCIPEGIAQFRQMLSLGIKPDAFSLTILLRTCACHLGFTRGKQIHAYVMRNITYSDPFLDTALIDMYSSCGHPMIALHVFNMKENKNNVVAWNAMITGFCDNGLWTRSMELFSLAKIEGCKLASTSFSGALTACSRDEDNVFGRQVHCDVIKLGFQRDLYVSTSLLTMYAKSRLLQDAQCVFHEMLCKEIETWNAMISACVANGCYYDAFDVYNEMRSNAFPSDEFTTTILLSACSMMGYHIGRAIHGDIIKKPMHENIAVQSALLTMYSKCQEIEDARSIFITMRERDIVSWGSIISGFCQNGKYMEVVDYYRKMEADNVKPDSDILASAIAASMGLGSVSLGCEIHGYAIRSGQGSDAFVGTSLIDMYSKCGLPEMAEKVFYDMPHRNLVAWNCIISCFSHNGLPERSIILFPQILEHGLSPDSVSITSVLAAISSTAALLKGKTIHGFQIRHGVWFDPQVENALIDMYIKCGNLRYAHHIFQNMSEKNTVTWNSIISGYGLHGKCLEAIRLFEEMKASGITPDDITFLSLISSCSHCGLVENGLKLFQSMSRDYGISPKMEHYVNIVDLLGRAGCLNDAYRFIQRMPMEPERSIWLCLLSACRTFHNIELGELATTNLLKLEPTRGSNYVQLLNMYGEAESWDRIPKLRVLIKEKGLKKSPGCSWIEVRSRVDIFFSGDSSSPRAVEIYDTLQNLWNNMEVRKQSALNTKFKSEDATCVVQC</sequence>
<dbReference type="InterPro" id="IPR011990">
    <property type="entry name" value="TPR-like_helical_dom_sf"/>
</dbReference>
<dbReference type="PROSITE" id="PS51375">
    <property type="entry name" value="PPR"/>
    <property type="match status" value="7"/>
</dbReference>
<feature type="repeat" description="PPR" evidence="3">
    <location>
        <begin position="531"/>
        <end position="565"/>
    </location>
</feature>
<feature type="repeat" description="PPR" evidence="3">
    <location>
        <begin position="229"/>
        <end position="263"/>
    </location>
</feature>
<keyword evidence="1" id="KW-0677">Repeat</keyword>
<dbReference type="NCBIfam" id="TIGR00756">
    <property type="entry name" value="PPR"/>
    <property type="match status" value="6"/>
</dbReference>
<evidence type="ECO:0000256" key="1">
    <source>
        <dbReference type="ARBA" id="ARBA00022737"/>
    </source>
</evidence>
<dbReference type="PANTHER" id="PTHR47926">
    <property type="entry name" value="PENTATRICOPEPTIDE REPEAT-CONTAINING PROTEIN"/>
    <property type="match status" value="1"/>
</dbReference>
<dbReference type="AlphaFoldDB" id="A0AAN8VGZ1"/>
<organism evidence="4 5">
    <name type="scientific">Dillenia turbinata</name>
    <dbReference type="NCBI Taxonomy" id="194707"/>
    <lineage>
        <taxon>Eukaryota</taxon>
        <taxon>Viridiplantae</taxon>
        <taxon>Streptophyta</taxon>
        <taxon>Embryophyta</taxon>
        <taxon>Tracheophyta</taxon>
        <taxon>Spermatophyta</taxon>
        <taxon>Magnoliopsida</taxon>
        <taxon>eudicotyledons</taxon>
        <taxon>Gunneridae</taxon>
        <taxon>Pentapetalae</taxon>
        <taxon>Dilleniales</taxon>
        <taxon>Dilleniaceae</taxon>
        <taxon>Dillenia</taxon>
    </lineage>
</organism>
<dbReference type="FunFam" id="1.25.40.10:FF:000073">
    <property type="entry name" value="Pentatricopeptide repeat-containing protein chloroplastic"/>
    <property type="match status" value="1"/>
</dbReference>
<feature type="repeat" description="PPR" evidence="3">
    <location>
        <begin position="330"/>
        <end position="364"/>
    </location>
</feature>
<dbReference type="Pfam" id="PF13041">
    <property type="entry name" value="PPR_2"/>
    <property type="match status" value="3"/>
</dbReference>
<proteinExistence type="inferred from homology"/>
<dbReference type="InterPro" id="IPR046960">
    <property type="entry name" value="PPR_At4g14850-like_plant"/>
</dbReference>
<dbReference type="FunFam" id="1.25.40.10:FF:000196">
    <property type="entry name" value="Pentatricopeptide repeat-containing protein At4g14850"/>
    <property type="match status" value="1"/>
</dbReference>
<evidence type="ECO:0000313" key="5">
    <source>
        <dbReference type="Proteomes" id="UP001370490"/>
    </source>
</evidence>
<dbReference type="InterPro" id="IPR046848">
    <property type="entry name" value="E_motif"/>
</dbReference>
<comment type="similarity">
    <text evidence="2">Belongs to the PPR family. PCMP-E subfamily.</text>
</comment>
<dbReference type="PANTHER" id="PTHR47926:SF452">
    <property type="entry name" value="PENTATRICOPEPTIDE REPEAT-CONTAINING PROTEIN"/>
    <property type="match status" value="1"/>
</dbReference>
<feature type="repeat" description="PPR" evidence="3">
    <location>
        <begin position="430"/>
        <end position="464"/>
    </location>
</feature>
<feature type="repeat" description="PPR" evidence="3">
    <location>
        <begin position="667"/>
        <end position="702"/>
    </location>
</feature>
<accession>A0AAN8VGZ1</accession>
<dbReference type="GO" id="GO:0009451">
    <property type="term" value="P:RNA modification"/>
    <property type="evidence" value="ECO:0007669"/>
    <property type="project" value="InterPro"/>
</dbReference>
<dbReference type="FunFam" id="1.25.40.10:FF:000682">
    <property type="entry name" value="Pentatricopeptide repeat-containing protein At3g16610"/>
    <property type="match status" value="1"/>
</dbReference>
<dbReference type="Proteomes" id="UP001370490">
    <property type="component" value="Unassembled WGS sequence"/>
</dbReference>
<dbReference type="FunFam" id="1.25.40.10:FF:000285">
    <property type="entry name" value="Pentatricopeptide repeat-containing protein, chloroplastic"/>
    <property type="match status" value="1"/>
</dbReference>
<name>A0AAN8VGZ1_9MAGN</name>
<feature type="repeat" description="PPR" evidence="3">
    <location>
        <begin position="127"/>
        <end position="161"/>
    </location>
</feature>
<reference evidence="4 5" key="1">
    <citation type="submission" date="2023-12" db="EMBL/GenBank/DDBJ databases">
        <title>A high-quality genome assembly for Dillenia turbinata (Dilleniales).</title>
        <authorList>
            <person name="Chanderbali A."/>
        </authorList>
    </citation>
    <scope>NUCLEOTIDE SEQUENCE [LARGE SCALE GENOMIC DNA]</scope>
    <source>
        <strain evidence="4">LSX21</strain>
        <tissue evidence="4">Leaf</tissue>
    </source>
</reference>
<protein>
    <submittedName>
        <fullName evidence="4">Pentatricopeptide repeat</fullName>
    </submittedName>
</protein>
<evidence type="ECO:0000313" key="4">
    <source>
        <dbReference type="EMBL" id="KAK6929576.1"/>
    </source>
</evidence>